<keyword evidence="14" id="KW-1185">Reference proteome</keyword>
<feature type="transmembrane region" description="Helical" evidence="9">
    <location>
        <begin position="168"/>
        <end position="189"/>
    </location>
</feature>
<name>A0A098GGS8_LEGMI</name>
<evidence type="ECO:0000256" key="6">
    <source>
        <dbReference type="ARBA" id="ARBA00022989"/>
    </source>
</evidence>
<feature type="transmembrane region" description="Helical" evidence="9">
    <location>
        <begin position="82"/>
        <end position="100"/>
    </location>
</feature>
<evidence type="ECO:0000256" key="3">
    <source>
        <dbReference type="ARBA" id="ARBA00022448"/>
    </source>
</evidence>
<comment type="similarity">
    <text evidence="2">Belongs to the monovalent cation:proton antiporter 2 (CPA2) transporter (TC 2.A.37) family.</text>
</comment>
<evidence type="ECO:0000313" key="13">
    <source>
        <dbReference type="Proteomes" id="UP000032414"/>
    </source>
</evidence>
<feature type="transmembrane region" description="Helical" evidence="9">
    <location>
        <begin position="328"/>
        <end position="350"/>
    </location>
</feature>
<keyword evidence="7" id="KW-0406">Ion transport</keyword>
<dbReference type="Gene3D" id="1.20.1530.20">
    <property type="match status" value="1"/>
</dbReference>
<reference evidence="11" key="2">
    <citation type="submission" date="2014-09" db="EMBL/GenBank/DDBJ databases">
        <authorList>
            <person name="GOMEZ-VALERO Laura"/>
        </authorList>
    </citation>
    <scope>NUCLEOTIDE SEQUENCE</scope>
    <source>
        <strain evidence="11">ATCC33218</strain>
    </source>
</reference>
<dbReference type="STRING" id="451.B6N58_06520"/>
<keyword evidence="8 9" id="KW-0472">Membrane</keyword>
<feature type="domain" description="Cation/H+ exchanger transmembrane" evidence="10">
    <location>
        <begin position="36"/>
        <end position="407"/>
    </location>
</feature>
<dbReference type="GO" id="GO:1902600">
    <property type="term" value="P:proton transmembrane transport"/>
    <property type="evidence" value="ECO:0007669"/>
    <property type="project" value="InterPro"/>
</dbReference>
<evidence type="ECO:0000256" key="7">
    <source>
        <dbReference type="ARBA" id="ARBA00023065"/>
    </source>
</evidence>
<evidence type="ECO:0000313" key="11">
    <source>
        <dbReference type="EMBL" id="CEG61187.1"/>
    </source>
</evidence>
<dbReference type="AlphaFoldDB" id="A0A098GGS8"/>
<dbReference type="KEGG" id="tmc:LMI_1896"/>
<dbReference type="Pfam" id="PF00999">
    <property type="entry name" value="Na_H_Exchanger"/>
    <property type="match status" value="1"/>
</dbReference>
<evidence type="ECO:0000256" key="1">
    <source>
        <dbReference type="ARBA" id="ARBA00004141"/>
    </source>
</evidence>
<protein>
    <submittedName>
        <fullName evidence="12">Monovalent cation:H+ antiporter-2, CPA2 family</fullName>
    </submittedName>
    <submittedName>
        <fullName evidence="11">Putative monovalent cation:proton antiporter (CPA2 family)</fullName>
    </submittedName>
</protein>
<comment type="subcellular location">
    <subcellularLocation>
        <location evidence="1">Membrane</location>
        <topology evidence="1">Multi-pass membrane protein</topology>
    </subcellularLocation>
</comment>
<feature type="transmembrane region" description="Helical" evidence="9">
    <location>
        <begin position="52"/>
        <end position="70"/>
    </location>
</feature>
<dbReference type="RefSeq" id="WP_217423668.1">
    <property type="nucleotide sequence ID" value="NZ_JABTVM010000001.1"/>
</dbReference>
<dbReference type="Proteomes" id="UP000182998">
    <property type="component" value="Unassembled WGS sequence"/>
</dbReference>
<dbReference type="HOGENOM" id="CLU_005126_1_1_6"/>
<accession>A0A098GGS8</accession>
<keyword evidence="3" id="KW-0813">Transport</keyword>
<feature type="transmembrane region" description="Helical" evidence="9">
    <location>
        <begin position="209"/>
        <end position="229"/>
    </location>
</feature>
<dbReference type="InterPro" id="IPR038770">
    <property type="entry name" value="Na+/solute_symporter_sf"/>
</dbReference>
<keyword evidence="4" id="KW-0050">Antiport</keyword>
<dbReference type="GO" id="GO:0015297">
    <property type="term" value="F:antiporter activity"/>
    <property type="evidence" value="ECO:0007669"/>
    <property type="project" value="UniProtKB-KW"/>
</dbReference>
<dbReference type="Proteomes" id="UP000032414">
    <property type="component" value="Chromosome I"/>
</dbReference>
<reference evidence="13" key="1">
    <citation type="submission" date="2014-09" db="EMBL/GenBank/DDBJ databases">
        <authorList>
            <person name="Gomez-Valero L."/>
        </authorList>
    </citation>
    <scope>NUCLEOTIDE SEQUENCE [LARGE SCALE GENOMIC DNA]</scope>
    <source>
        <strain evidence="13">ATCC33218</strain>
    </source>
</reference>
<dbReference type="EMBL" id="LN614830">
    <property type="protein sequence ID" value="CEG61187.1"/>
    <property type="molecule type" value="Genomic_DNA"/>
</dbReference>
<feature type="transmembrane region" description="Helical" evidence="9">
    <location>
        <begin position="391"/>
        <end position="410"/>
    </location>
</feature>
<evidence type="ECO:0000256" key="4">
    <source>
        <dbReference type="ARBA" id="ARBA00022449"/>
    </source>
</evidence>
<dbReference type="PATRIC" id="fig|451.8.peg.1406"/>
<keyword evidence="5 9" id="KW-0812">Transmembrane</keyword>
<evidence type="ECO:0000256" key="5">
    <source>
        <dbReference type="ARBA" id="ARBA00022692"/>
    </source>
</evidence>
<dbReference type="PANTHER" id="PTHR42751:SF1">
    <property type="entry name" value="CATION_PROTON ANTIPORTER YBAL-RELATED"/>
    <property type="match status" value="1"/>
</dbReference>
<keyword evidence="6 9" id="KW-1133">Transmembrane helix</keyword>
<gene>
    <name evidence="11" type="ORF">LMI_1896</name>
    <name evidence="12" type="ORF">SAMN02982997_01400</name>
</gene>
<proteinExistence type="inferred from homology"/>
<feature type="transmembrane region" description="Helical" evidence="9">
    <location>
        <begin position="112"/>
        <end position="131"/>
    </location>
</feature>
<evidence type="ECO:0000256" key="2">
    <source>
        <dbReference type="ARBA" id="ARBA00005551"/>
    </source>
</evidence>
<reference evidence="12 14" key="3">
    <citation type="submission" date="2016-10" db="EMBL/GenBank/DDBJ databases">
        <authorList>
            <person name="Varghese N."/>
            <person name="Submissions S."/>
        </authorList>
    </citation>
    <scope>NUCLEOTIDE SEQUENCE [LARGE SCALE GENOMIC DNA]</scope>
    <source>
        <strain evidence="12 14">ATCC 33218</strain>
    </source>
</reference>
<evidence type="ECO:0000256" key="8">
    <source>
        <dbReference type="ARBA" id="ARBA00023136"/>
    </source>
</evidence>
<evidence type="ECO:0000259" key="10">
    <source>
        <dbReference type="Pfam" id="PF00999"/>
    </source>
</evidence>
<dbReference type="GO" id="GO:0016020">
    <property type="term" value="C:membrane"/>
    <property type="evidence" value="ECO:0007669"/>
    <property type="project" value="UniProtKB-SubCell"/>
</dbReference>
<evidence type="ECO:0000256" key="9">
    <source>
        <dbReference type="SAM" id="Phobius"/>
    </source>
</evidence>
<feature type="transmembrane region" description="Helical" evidence="9">
    <location>
        <begin position="137"/>
        <end position="156"/>
    </location>
</feature>
<organism evidence="11 13">
    <name type="scientific">Legionella micdadei</name>
    <name type="common">Tatlockia micdadei</name>
    <dbReference type="NCBI Taxonomy" id="451"/>
    <lineage>
        <taxon>Bacteria</taxon>
        <taxon>Pseudomonadati</taxon>
        <taxon>Pseudomonadota</taxon>
        <taxon>Gammaproteobacteria</taxon>
        <taxon>Legionellales</taxon>
        <taxon>Legionellaceae</taxon>
        <taxon>Legionella</taxon>
    </lineage>
</organism>
<feature type="transmembrane region" description="Helical" evidence="9">
    <location>
        <begin position="249"/>
        <end position="278"/>
    </location>
</feature>
<dbReference type="EMBL" id="FMVN01000006">
    <property type="protein sequence ID" value="SCY32480.1"/>
    <property type="molecule type" value="Genomic_DNA"/>
</dbReference>
<dbReference type="InterPro" id="IPR006153">
    <property type="entry name" value="Cation/H_exchanger_TM"/>
</dbReference>
<evidence type="ECO:0000313" key="14">
    <source>
        <dbReference type="Proteomes" id="UP000182998"/>
    </source>
</evidence>
<evidence type="ECO:0000313" key="12">
    <source>
        <dbReference type="EMBL" id="SCY32480.1"/>
    </source>
</evidence>
<dbReference type="PANTHER" id="PTHR42751">
    <property type="entry name" value="SODIUM/HYDROGEN EXCHANGER FAMILY/TRKA DOMAIN PROTEIN"/>
    <property type="match status" value="1"/>
</dbReference>
<feature type="transmembrane region" description="Helical" evidence="9">
    <location>
        <begin position="26"/>
        <end position="45"/>
    </location>
</feature>
<sequence length="422" mass="45985">MLCLITPTGDSCEQEPWGNMTHYTPLITLLVAGFGFAFIFGYLAHRLRISPIVGYIIAGVIIGPSTPGYIADHALTTELAEIGVILLMFGVGLHFSLSDLQSVKRIAIPGALVQMIIATLLGIGFSSFIGWPLNTGLIFGLALSVASTVVLVRSLEEWNFLKTINGRIAVGWLIVEDLAIIIILIFLPSLAMITDTQISGSEQFISKPLLLVGLTVIKAVTFFTLMLIFGRRYLPRILASVAKKGSNELFRLAVLAIALVVAFTAANLFGVSLALGAFFAGMFLSESKLSRRAAEETLPLRDAFAVLFFISVGMLLRPEILVSQPLLVLMTVSIIVLGKAFIAFFIVKFFNYPLHTVLIISVSLAQIGEFSFILAQLGYKLGMLSEQAKDLILVGAIISIIINPMLFATINRFKSEQIRDRR</sequence>
<feature type="transmembrane region" description="Helical" evidence="9">
    <location>
        <begin position="356"/>
        <end position="379"/>
    </location>
</feature>